<keyword evidence="4" id="KW-1185">Reference proteome</keyword>
<evidence type="ECO:0000313" key="3">
    <source>
        <dbReference type="EMBL" id="KAK3097003.1"/>
    </source>
</evidence>
<accession>A0AA89BUY4</accession>
<dbReference type="InterPro" id="IPR024104">
    <property type="entry name" value="Tribbles/Ser_Thr_kinase_40"/>
</dbReference>
<sequence length="183" mass="20437">MWALGVVLFTMLYGQFPFYDVVPQELFRKIKSAEFNIPNDGRVSEDTIMIIKNLLVLNPEKRMTAIQVLSSVSRIIDNWRAMTSMSVPLQVVPDVDLTIIKTDTSPSIITTQPQVSSSNELENRLKYVQSGVHEAPQTPKSGVGRRRSSTQPPVQRVNNDAEPLTAADLDAHRLLLSQHRAGV</sequence>
<feature type="region of interest" description="Disordered" evidence="1">
    <location>
        <begin position="130"/>
        <end position="164"/>
    </location>
</feature>
<evidence type="ECO:0000259" key="2">
    <source>
        <dbReference type="PROSITE" id="PS50011"/>
    </source>
</evidence>
<dbReference type="Proteomes" id="UP001186944">
    <property type="component" value="Unassembled WGS sequence"/>
</dbReference>
<name>A0AA89BUY4_PINIB</name>
<dbReference type="SUPFAM" id="SSF56112">
    <property type="entry name" value="Protein kinase-like (PK-like)"/>
    <property type="match status" value="1"/>
</dbReference>
<dbReference type="Pfam" id="PF00069">
    <property type="entry name" value="Pkinase"/>
    <property type="match status" value="1"/>
</dbReference>
<evidence type="ECO:0000256" key="1">
    <source>
        <dbReference type="SAM" id="MobiDB-lite"/>
    </source>
</evidence>
<dbReference type="PANTHER" id="PTHR22961:SF16">
    <property type="entry name" value="SERINE_THREONINE-PROTEIN KINASE 40"/>
    <property type="match status" value="1"/>
</dbReference>
<feature type="compositionally biased region" description="Polar residues" evidence="1">
    <location>
        <begin position="149"/>
        <end position="158"/>
    </location>
</feature>
<dbReference type="InterPro" id="IPR000719">
    <property type="entry name" value="Prot_kinase_dom"/>
</dbReference>
<dbReference type="Gene3D" id="1.10.510.10">
    <property type="entry name" value="Transferase(Phosphotransferase) domain 1"/>
    <property type="match status" value="1"/>
</dbReference>
<dbReference type="PANTHER" id="PTHR22961">
    <property type="entry name" value="SER/THR PROTEIN KINASE-TRB"/>
    <property type="match status" value="1"/>
</dbReference>
<protein>
    <recommendedName>
        <fullName evidence="2">Protein kinase domain-containing protein</fullName>
    </recommendedName>
</protein>
<dbReference type="PROSITE" id="PS50011">
    <property type="entry name" value="PROTEIN_KINASE_DOM"/>
    <property type="match status" value="1"/>
</dbReference>
<dbReference type="GO" id="GO:0005524">
    <property type="term" value="F:ATP binding"/>
    <property type="evidence" value="ECO:0007669"/>
    <property type="project" value="InterPro"/>
</dbReference>
<comment type="caution">
    <text evidence="3">The sequence shown here is derived from an EMBL/GenBank/DDBJ whole genome shotgun (WGS) entry which is preliminary data.</text>
</comment>
<organism evidence="3 4">
    <name type="scientific">Pinctada imbricata</name>
    <name type="common">Atlantic pearl-oyster</name>
    <name type="synonym">Pinctada martensii</name>
    <dbReference type="NCBI Taxonomy" id="66713"/>
    <lineage>
        <taxon>Eukaryota</taxon>
        <taxon>Metazoa</taxon>
        <taxon>Spiralia</taxon>
        <taxon>Lophotrochozoa</taxon>
        <taxon>Mollusca</taxon>
        <taxon>Bivalvia</taxon>
        <taxon>Autobranchia</taxon>
        <taxon>Pteriomorphia</taxon>
        <taxon>Pterioida</taxon>
        <taxon>Pterioidea</taxon>
        <taxon>Pteriidae</taxon>
        <taxon>Pinctada</taxon>
    </lineage>
</organism>
<dbReference type="GO" id="GO:0004672">
    <property type="term" value="F:protein kinase activity"/>
    <property type="evidence" value="ECO:0007669"/>
    <property type="project" value="InterPro"/>
</dbReference>
<gene>
    <name evidence="3" type="ORF">FSP39_005514</name>
</gene>
<reference evidence="3" key="1">
    <citation type="submission" date="2019-08" db="EMBL/GenBank/DDBJ databases">
        <title>The improved chromosome-level genome for the pearl oyster Pinctada fucata martensii using PacBio sequencing and Hi-C.</title>
        <authorList>
            <person name="Zheng Z."/>
        </authorList>
    </citation>
    <scope>NUCLEOTIDE SEQUENCE</scope>
    <source>
        <strain evidence="3">ZZ-2019</strain>
        <tissue evidence="3">Adductor muscle</tissue>
    </source>
</reference>
<dbReference type="EMBL" id="VSWD01000007">
    <property type="protein sequence ID" value="KAK3097003.1"/>
    <property type="molecule type" value="Genomic_DNA"/>
</dbReference>
<dbReference type="AlphaFoldDB" id="A0AA89BUY4"/>
<feature type="domain" description="Protein kinase" evidence="2">
    <location>
        <begin position="1"/>
        <end position="76"/>
    </location>
</feature>
<evidence type="ECO:0000313" key="4">
    <source>
        <dbReference type="Proteomes" id="UP001186944"/>
    </source>
</evidence>
<proteinExistence type="predicted"/>
<dbReference type="InterPro" id="IPR011009">
    <property type="entry name" value="Kinase-like_dom_sf"/>
</dbReference>